<organism evidence="4 5">
    <name type="scientific">Grus japonensis</name>
    <name type="common">Japanese crane</name>
    <name type="synonym">Red-crowned crane</name>
    <dbReference type="NCBI Taxonomy" id="30415"/>
    <lineage>
        <taxon>Eukaryota</taxon>
        <taxon>Metazoa</taxon>
        <taxon>Chordata</taxon>
        <taxon>Craniata</taxon>
        <taxon>Vertebrata</taxon>
        <taxon>Euteleostomi</taxon>
        <taxon>Archelosauria</taxon>
        <taxon>Archosauria</taxon>
        <taxon>Dinosauria</taxon>
        <taxon>Saurischia</taxon>
        <taxon>Theropoda</taxon>
        <taxon>Coelurosauria</taxon>
        <taxon>Aves</taxon>
        <taxon>Neognathae</taxon>
        <taxon>Neoaves</taxon>
        <taxon>Gruiformes</taxon>
        <taxon>Gruidae</taxon>
        <taxon>Grus</taxon>
    </lineage>
</organism>
<evidence type="ECO:0000256" key="2">
    <source>
        <dbReference type="SAM" id="MobiDB-lite"/>
    </source>
</evidence>
<evidence type="ECO:0000256" key="1">
    <source>
        <dbReference type="ARBA" id="ARBA00023054"/>
    </source>
</evidence>
<dbReference type="Gene3D" id="2.30.29.30">
    <property type="entry name" value="Pleckstrin-homology domain (PH domain)/Phosphotyrosine-binding domain (PTB)"/>
    <property type="match status" value="1"/>
</dbReference>
<keyword evidence="1" id="KW-0175">Coiled coil</keyword>
<feature type="compositionally biased region" description="Polar residues" evidence="2">
    <location>
        <begin position="89"/>
        <end position="103"/>
    </location>
</feature>
<feature type="region of interest" description="Disordered" evidence="2">
    <location>
        <begin position="206"/>
        <end position="229"/>
    </location>
</feature>
<sequence>MVHRDPPPPPGAGEESNGPPPPPDPTAVALKLQGLNLQDERPPAEEDGDERPGGEHLEDPEMEKTAVTSSGTAMTSSGVSVPSPGTSMASETMTSEAAVTSEGQLMFSHRTDRRLILLGPRQRDPPCVLALRSSIHGAIGLQRASSLPRRRGERGVSPPTPRPRSHHGQGVLALQLDPESYSACLHLAELERRVREALAERERLLRAREARRAPPPPTLAPPPPTLAPPPPELDLARALRARGHRPEGCGDVRVSGGSCRGPLTKRGRRIKTWRRRWFHLDPRRGVWAYYGDKEETKLKGVIYFQAIEEVYYDPGRAACKSPNPRLTFCVKTYDRLFCLVAPSAEALRIWMDAVLTVTQGDAPP</sequence>
<dbReference type="PROSITE" id="PS50003">
    <property type="entry name" value="PH_DOMAIN"/>
    <property type="match status" value="1"/>
</dbReference>
<evidence type="ECO:0000313" key="4">
    <source>
        <dbReference type="EMBL" id="GAB0200426.1"/>
    </source>
</evidence>
<evidence type="ECO:0000313" key="5">
    <source>
        <dbReference type="Proteomes" id="UP001623348"/>
    </source>
</evidence>
<dbReference type="EMBL" id="BAAFJT010000027">
    <property type="protein sequence ID" value="GAB0200426.1"/>
    <property type="molecule type" value="Genomic_DNA"/>
</dbReference>
<dbReference type="FunFam" id="2.30.29.30:FF:000006">
    <property type="entry name" value="Pleckstrin homology like domain family B member 1"/>
    <property type="match status" value="1"/>
</dbReference>
<gene>
    <name evidence="4" type="ORF">GRJ2_002508000</name>
</gene>
<feature type="region of interest" description="Disordered" evidence="2">
    <location>
        <begin position="1"/>
        <end position="105"/>
    </location>
</feature>
<reference evidence="4 5" key="1">
    <citation type="submission" date="2024-06" db="EMBL/GenBank/DDBJ databases">
        <title>The draft genome of Grus japonensis, version 3.</title>
        <authorList>
            <person name="Nabeshima K."/>
            <person name="Suzuki S."/>
            <person name="Onuma M."/>
        </authorList>
    </citation>
    <scope>NUCLEOTIDE SEQUENCE [LARGE SCALE GENOMIC DNA]</scope>
    <source>
        <strain evidence="4 5">451A</strain>
    </source>
</reference>
<keyword evidence="5" id="KW-1185">Reference proteome</keyword>
<feature type="compositionally biased region" description="Low complexity" evidence="2">
    <location>
        <begin position="74"/>
        <end position="88"/>
    </location>
</feature>
<dbReference type="SUPFAM" id="SSF50729">
    <property type="entry name" value="PH domain-like"/>
    <property type="match status" value="1"/>
</dbReference>
<dbReference type="SMART" id="SM00233">
    <property type="entry name" value="PH"/>
    <property type="match status" value="1"/>
</dbReference>
<feature type="region of interest" description="Disordered" evidence="2">
    <location>
        <begin position="141"/>
        <end position="169"/>
    </location>
</feature>
<feature type="compositionally biased region" description="Pro residues" evidence="2">
    <location>
        <begin position="213"/>
        <end position="229"/>
    </location>
</feature>
<name>A0ABC9XS00_GRUJA</name>
<accession>A0ABC9XS00</accession>
<comment type="caution">
    <text evidence="4">The sequence shown here is derived from an EMBL/GenBank/DDBJ whole genome shotgun (WGS) entry which is preliminary data.</text>
</comment>
<dbReference type="Proteomes" id="UP001623348">
    <property type="component" value="Unassembled WGS sequence"/>
</dbReference>
<dbReference type="InterPro" id="IPR001849">
    <property type="entry name" value="PH_domain"/>
</dbReference>
<dbReference type="PANTHER" id="PTHR12156">
    <property type="entry name" value="PLECKSTRIN HOMOLOGY-LIKE DOMAIN, FAMILY B, MEMBER 3"/>
    <property type="match status" value="1"/>
</dbReference>
<proteinExistence type="predicted"/>
<protein>
    <submittedName>
        <fullName evidence="4">Pleckstriny-like domain family B member 3</fullName>
    </submittedName>
</protein>
<feature type="domain" description="PH" evidence="3">
    <location>
        <begin position="256"/>
        <end position="359"/>
    </location>
</feature>
<dbReference type="Pfam" id="PF00169">
    <property type="entry name" value="PH"/>
    <property type="match status" value="1"/>
</dbReference>
<dbReference type="AlphaFoldDB" id="A0ABC9XS00"/>
<dbReference type="InterPro" id="IPR052212">
    <property type="entry name" value="PH-like_domain"/>
</dbReference>
<dbReference type="InterPro" id="IPR011993">
    <property type="entry name" value="PH-like_dom_sf"/>
</dbReference>
<feature type="compositionally biased region" description="Basic and acidic residues" evidence="2">
    <location>
        <begin position="38"/>
        <end position="64"/>
    </location>
</feature>
<evidence type="ECO:0000259" key="3">
    <source>
        <dbReference type="PROSITE" id="PS50003"/>
    </source>
</evidence>
<dbReference type="PANTHER" id="PTHR12156:SF22">
    <property type="entry name" value="PLECKSTRIN HOMOLOGY-LIKE DOMAIN FAMILY B MEMBER 3"/>
    <property type="match status" value="1"/>
</dbReference>